<accession>A0A1G6K671</accession>
<gene>
    <name evidence="2" type="ORF">SAMN05216174_101731</name>
</gene>
<sequence length="378" mass="39856">MRVKVLFAVLLAGVAVVATGPSAGAATAAPRALPVPPEAQSARITDLNRHGTVVGSLIEKTFPLSRATAWVDGELRPLECPHPLSQATHVNDRDQVAGWCYGTDNQVKATVWQDGKATVVAPADAEYSEAVDINNRGEVLVWSLIRDPGAPVYLARYSVWRDGAHSTAFEGPQGRLSDFAVLGEGGHVVTELDGKILRWRAGRTTELARPANAESVYPVDVNVHGAVVGEARDAAFAYRVVVWQRTQPVDIGTLGGAGTKIGQTNLSVGPWINSAGEVAAESRTADGRWHVVRWRDGVLTDLTPDAADARAAGVNEAGIVAGTLTSTANGPTTAFVWRHRHLTELPALNPGESSSASALHPHRAQVAGTSGDVPVVWG</sequence>
<keyword evidence="3" id="KW-1185">Reference proteome</keyword>
<dbReference type="STRING" id="1271860.SAMN05216174_101731"/>
<name>A0A1G6K671_9PSEU</name>
<proteinExistence type="predicted"/>
<dbReference type="EMBL" id="FMZZ01000001">
    <property type="protein sequence ID" value="SDC26331.1"/>
    <property type="molecule type" value="Genomic_DNA"/>
</dbReference>
<dbReference type="RefSeq" id="WP_091448083.1">
    <property type="nucleotide sequence ID" value="NZ_FMZZ01000001.1"/>
</dbReference>
<keyword evidence="1" id="KW-0732">Signal</keyword>
<evidence type="ECO:0000313" key="3">
    <source>
        <dbReference type="Proteomes" id="UP000199501"/>
    </source>
</evidence>
<dbReference type="AlphaFoldDB" id="A0A1G6K671"/>
<feature type="chain" id="PRO_5011763686" description="Extracellular repeat, HAF family" evidence="1">
    <location>
        <begin position="26"/>
        <end position="378"/>
    </location>
</feature>
<evidence type="ECO:0000313" key="2">
    <source>
        <dbReference type="EMBL" id="SDC26331.1"/>
    </source>
</evidence>
<feature type="signal peptide" evidence="1">
    <location>
        <begin position="1"/>
        <end position="25"/>
    </location>
</feature>
<evidence type="ECO:0008006" key="4">
    <source>
        <dbReference type="Google" id="ProtNLM"/>
    </source>
</evidence>
<dbReference type="OrthoDB" id="4310309at2"/>
<organism evidence="2 3">
    <name type="scientific">Actinokineospora iranica</name>
    <dbReference type="NCBI Taxonomy" id="1271860"/>
    <lineage>
        <taxon>Bacteria</taxon>
        <taxon>Bacillati</taxon>
        <taxon>Actinomycetota</taxon>
        <taxon>Actinomycetes</taxon>
        <taxon>Pseudonocardiales</taxon>
        <taxon>Pseudonocardiaceae</taxon>
        <taxon>Actinokineospora</taxon>
    </lineage>
</organism>
<dbReference type="Proteomes" id="UP000199501">
    <property type="component" value="Unassembled WGS sequence"/>
</dbReference>
<protein>
    <recommendedName>
        <fullName evidence="4">Extracellular repeat, HAF family</fullName>
    </recommendedName>
</protein>
<evidence type="ECO:0000256" key="1">
    <source>
        <dbReference type="SAM" id="SignalP"/>
    </source>
</evidence>
<reference evidence="3" key="1">
    <citation type="submission" date="2016-10" db="EMBL/GenBank/DDBJ databases">
        <authorList>
            <person name="Varghese N."/>
            <person name="Submissions S."/>
        </authorList>
    </citation>
    <scope>NUCLEOTIDE SEQUENCE [LARGE SCALE GENOMIC DNA]</scope>
    <source>
        <strain evidence="3">IBRC-M 10403</strain>
    </source>
</reference>